<protein>
    <submittedName>
        <fullName evidence="2">Uncharacterized protein</fullName>
    </submittedName>
</protein>
<evidence type="ECO:0000313" key="2">
    <source>
        <dbReference type="EMBL" id="KAK4767158.1"/>
    </source>
</evidence>
<evidence type="ECO:0000313" key="3">
    <source>
        <dbReference type="Proteomes" id="UP001346149"/>
    </source>
</evidence>
<keyword evidence="3" id="KW-1185">Reference proteome</keyword>
<dbReference type="EMBL" id="JAXQNO010000022">
    <property type="protein sequence ID" value="KAK4767158.1"/>
    <property type="molecule type" value="Genomic_DNA"/>
</dbReference>
<feature type="transmembrane region" description="Helical" evidence="1">
    <location>
        <begin position="65"/>
        <end position="83"/>
    </location>
</feature>
<comment type="caution">
    <text evidence="2">The sequence shown here is derived from an EMBL/GenBank/DDBJ whole genome shotgun (WGS) entry which is preliminary data.</text>
</comment>
<dbReference type="Proteomes" id="UP001346149">
    <property type="component" value="Unassembled WGS sequence"/>
</dbReference>
<keyword evidence="1" id="KW-0812">Transmembrane</keyword>
<keyword evidence="1" id="KW-0472">Membrane</keyword>
<dbReference type="AlphaFoldDB" id="A0AAN7KDV4"/>
<name>A0AAN7KDV4_TRANT</name>
<gene>
    <name evidence="2" type="ORF">SAY86_014908</name>
</gene>
<proteinExistence type="predicted"/>
<sequence length="125" mass="13434">MAIRKIGGGIVLGEGSPASASAVVLAVSVDALSTENCPYLGVAAPGAEPQPWRGSFVPSHFAADALWSVISLYFCLLLELWMFMAKEKCGVNTVVFLNHEPWNFPLKLAMVWRLLEGVAAMTLPD</sequence>
<keyword evidence="1" id="KW-1133">Transmembrane helix</keyword>
<evidence type="ECO:0000256" key="1">
    <source>
        <dbReference type="SAM" id="Phobius"/>
    </source>
</evidence>
<organism evidence="2 3">
    <name type="scientific">Trapa natans</name>
    <name type="common">Water chestnut</name>
    <dbReference type="NCBI Taxonomy" id="22666"/>
    <lineage>
        <taxon>Eukaryota</taxon>
        <taxon>Viridiplantae</taxon>
        <taxon>Streptophyta</taxon>
        <taxon>Embryophyta</taxon>
        <taxon>Tracheophyta</taxon>
        <taxon>Spermatophyta</taxon>
        <taxon>Magnoliopsida</taxon>
        <taxon>eudicotyledons</taxon>
        <taxon>Gunneridae</taxon>
        <taxon>Pentapetalae</taxon>
        <taxon>rosids</taxon>
        <taxon>malvids</taxon>
        <taxon>Myrtales</taxon>
        <taxon>Lythraceae</taxon>
        <taxon>Trapa</taxon>
    </lineage>
</organism>
<accession>A0AAN7KDV4</accession>
<reference evidence="2 3" key="1">
    <citation type="journal article" date="2023" name="Hortic Res">
        <title>Pangenome of water caltrop reveals structural variations and asymmetric subgenome divergence after allopolyploidization.</title>
        <authorList>
            <person name="Zhang X."/>
            <person name="Chen Y."/>
            <person name="Wang L."/>
            <person name="Yuan Y."/>
            <person name="Fang M."/>
            <person name="Shi L."/>
            <person name="Lu R."/>
            <person name="Comes H.P."/>
            <person name="Ma Y."/>
            <person name="Chen Y."/>
            <person name="Huang G."/>
            <person name="Zhou Y."/>
            <person name="Zheng Z."/>
            <person name="Qiu Y."/>
        </authorList>
    </citation>
    <scope>NUCLEOTIDE SEQUENCE [LARGE SCALE GENOMIC DNA]</scope>
    <source>
        <strain evidence="2">F231</strain>
    </source>
</reference>